<evidence type="ECO:0000256" key="1">
    <source>
        <dbReference type="SAM" id="SignalP"/>
    </source>
</evidence>
<dbReference type="EMBL" id="FOXM01000005">
    <property type="protein sequence ID" value="SFP73793.1"/>
    <property type="molecule type" value="Genomic_DNA"/>
</dbReference>
<evidence type="ECO:0000313" key="2">
    <source>
        <dbReference type="EMBL" id="SFP73793.1"/>
    </source>
</evidence>
<keyword evidence="3" id="KW-1185">Reference proteome</keyword>
<proteinExistence type="predicted"/>
<dbReference type="Proteomes" id="UP000243084">
    <property type="component" value="Unassembled WGS sequence"/>
</dbReference>
<name>A0A1I5SSS7_9GAMM</name>
<keyword evidence="1" id="KW-0732">Signal</keyword>
<dbReference type="AlphaFoldDB" id="A0A1I5SSS7"/>
<gene>
    <name evidence="2" type="ORF">SAMN05216229_10590</name>
</gene>
<reference evidence="3" key="1">
    <citation type="submission" date="2016-10" db="EMBL/GenBank/DDBJ databases">
        <authorList>
            <person name="Varghese N."/>
            <person name="Submissions S."/>
        </authorList>
    </citation>
    <scope>NUCLEOTIDE SEQUENCE [LARGE SCALE GENOMIC DNA]</scope>
    <source>
        <strain evidence="3">JCM 18195</strain>
    </source>
</reference>
<dbReference type="RefSeq" id="WP_092430053.1">
    <property type="nucleotide sequence ID" value="NZ_FOXM01000005.1"/>
</dbReference>
<organism evidence="2 3">
    <name type="scientific">Geopseudomonas sagittaria</name>
    <dbReference type="NCBI Taxonomy" id="1135990"/>
    <lineage>
        <taxon>Bacteria</taxon>
        <taxon>Pseudomonadati</taxon>
        <taxon>Pseudomonadota</taxon>
        <taxon>Gammaproteobacteria</taxon>
        <taxon>Pseudomonadales</taxon>
        <taxon>Pseudomonadaceae</taxon>
        <taxon>Geopseudomonas</taxon>
    </lineage>
</organism>
<sequence length="180" mass="19310">MKKIPTLFGVLSLVLASLSSQAQPEGDDAYREALRKELDNRALAGQVVSALAEHHQGTPQGRFWAAYVALEQHNAPRYQPVAARHGLVGGGWWIAFKARGSILFARLFPARFLTMLAAGTQKYLAGLRAVAPPADAGDAAFLRYMIEQERVQAGALAHAAAQRFDVAAGELEGFVGGAQQ</sequence>
<protein>
    <submittedName>
        <fullName evidence="2">Uncharacterized protein</fullName>
    </submittedName>
</protein>
<evidence type="ECO:0000313" key="3">
    <source>
        <dbReference type="Proteomes" id="UP000243084"/>
    </source>
</evidence>
<feature type="chain" id="PRO_5017339246" evidence="1">
    <location>
        <begin position="23"/>
        <end position="180"/>
    </location>
</feature>
<feature type="signal peptide" evidence="1">
    <location>
        <begin position="1"/>
        <end position="22"/>
    </location>
</feature>
<accession>A0A1I5SSS7</accession>
<dbReference type="OrthoDB" id="6889706at2"/>